<keyword evidence="3 4" id="KW-0648">Protein biosynthesis</keyword>
<dbReference type="FunFam" id="3.30.479.20:FF:000012">
    <property type="entry name" value="Elongation factor Ts, mitochondrial"/>
    <property type="match status" value="1"/>
</dbReference>
<evidence type="ECO:0000256" key="1">
    <source>
        <dbReference type="ARBA" id="ARBA00005532"/>
    </source>
</evidence>
<protein>
    <recommendedName>
        <fullName evidence="4">Elongation factor Ts, mitochondrial</fullName>
        <shortName evidence="4">EF-Ts</shortName>
        <shortName evidence="4">EF-TsMt</shortName>
    </recommendedName>
</protein>
<dbReference type="GO" id="GO:0003746">
    <property type="term" value="F:translation elongation factor activity"/>
    <property type="evidence" value="ECO:0007669"/>
    <property type="project" value="UniProtKB-UniRule"/>
</dbReference>
<dbReference type="Pfam" id="PF00889">
    <property type="entry name" value="EF_TS"/>
    <property type="match status" value="1"/>
</dbReference>
<dbReference type="PANTHER" id="PTHR11741">
    <property type="entry name" value="ELONGATION FACTOR TS"/>
    <property type="match status" value="1"/>
</dbReference>
<feature type="domain" description="Translation elongation factor EFTs/EF1B dimerisation" evidence="6">
    <location>
        <begin position="182"/>
        <end position="420"/>
    </location>
</feature>
<evidence type="ECO:0000256" key="3">
    <source>
        <dbReference type="ARBA" id="ARBA00022917"/>
    </source>
</evidence>
<dbReference type="FunFam" id="1.10.286.20:FF:000001">
    <property type="entry name" value="Elongation factor Ts"/>
    <property type="match status" value="1"/>
</dbReference>
<comment type="caution">
    <text evidence="7">The sequence shown here is derived from an EMBL/GenBank/DDBJ whole genome shotgun (WGS) entry which is preliminary data.</text>
</comment>
<keyword evidence="2 4" id="KW-0251">Elongation factor</keyword>
<evidence type="ECO:0000259" key="6">
    <source>
        <dbReference type="Pfam" id="PF00889"/>
    </source>
</evidence>
<dbReference type="InterPro" id="IPR018101">
    <property type="entry name" value="Transl_elong_Ts_CS"/>
</dbReference>
<reference evidence="7" key="1">
    <citation type="submission" date="2022-12" db="EMBL/GenBank/DDBJ databases">
        <title>Draft genome assemblies for two species of Escallonia (Escalloniales).</title>
        <authorList>
            <person name="Chanderbali A."/>
            <person name="Dervinis C."/>
            <person name="Anghel I."/>
            <person name="Soltis D."/>
            <person name="Soltis P."/>
            <person name="Zapata F."/>
        </authorList>
    </citation>
    <scope>NUCLEOTIDE SEQUENCE</scope>
    <source>
        <strain evidence="7">UCBG64.0493</strain>
        <tissue evidence="7">Leaf</tissue>
    </source>
</reference>
<dbReference type="PANTHER" id="PTHR11741:SF0">
    <property type="entry name" value="ELONGATION FACTOR TS, MITOCHONDRIAL"/>
    <property type="match status" value="1"/>
</dbReference>
<dbReference type="Gene3D" id="3.30.479.20">
    <property type="entry name" value="Elongation factor Ts, dimerisation domain"/>
    <property type="match status" value="2"/>
</dbReference>
<dbReference type="PROSITE" id="PS01127">
    <property type="entry name" value="EF_TS_2"/>
    <property type="match status" value="1"/>
</dbReference>
<evidence type="ECO:0000313" key="7">
    <source>
        <dbReference type="EMBL" id="KAK3002624.1"/>
    </source>
</evidence>
<dbReference type="InterPro" id="IPR001816">
    <property type="entry name" value="Transl_elong_EFTs/EF1B"/>
</dbReference>
<name>A0AA89AGB7_9ASTE</name>
<dbReference type="NCBIfam" id="TIGR00116">
    <property type="entry name" value="tsf"/>
    <property type="match status" value="1"/>
</dbReference>
<evidence type="ECO:0000256" key="2">
    <source>
        <dbReference type="ARBA" id="ARBA00022768"/>
    </source>
</evidence>
<accession>A0AA89AGB7</accession>
<keyword evidence="4" id="KW-0496">Mitochondrion</keyword>
<dbReference type="InterPro" id="IPR036402">
    <property type="entry name" value="EF-Ts_dimer_sf"/>
</dbReference>
<dbReference type="SUPFAM" id="SSF54713">
    <property type="entry name" value="Elongation factor Ts (EF-Ts), dimerisation domain"/>
    <property type="match status" value="1"/>
</dbReference>
<keyword evidence="8" id="KW-1185">Reference proteome</keyword>
<evidence type="ECO:0000256" key="4">
    <source>
        <dbReference type="HAMAP-Rule" id="MF_03135"/>
    </source>
</evidence>
<dbReference type="GO" id="GO:0070125">
    <property type="term" value="P:mitochondrial translational elongation"/>
    <property type="evidence" value="ECO:0007669"/>
    <property type="project" value="TreeGrafter"/>
</dbReference>
<gene>
    <name evidence="4" type="primary">EFTS</name>
    <name evidence="7" type="ORF">RJ639_020465</name>
</gene>
<organism evidence="7 8">
    <name type="scientific">Escallonia herrerae</name>
    <dbReference type="NCBI Taxonomy" id="1293975"/>
    <lineage>
        <taxon>Eukaryota</taxon>
        <taxon>Viridiplantae</taxon>
        <taxon>Streptophyta</taxon>
        <taxon>Embryophyta</taxon>
        <taxon>Tracheophyta</taxon>
        <taxon>Spermatophyta</taxon>
        <taxon>Magnoliopsida</taxon>
        <taxon>eudicotyledons</taxon>
        <taxon>Gunneridae</taxon>
        <taxon>Pentapetalae</taxon>
        <taxon>asterids</taxon>
        <taxon>campanulids</taxon>
        <taxon>Escalloniales</taxon>
        <taxon>Escalloniaceae</taxon>
        <taxon>Escallonia</taxon>
    </lineage>
</organism>
<evidence type="ECO:0000313" key="8">
    <source>
        <dbReference type="Proteomes" id="UP001188597"/>
    </source>
</evidence>
<dbReference type="Gene3D" id="1.10.286.20">
    <property type="match status" value="1"/>
</dbReference>
<sequence length="424" mass="46658">MPPPRLKLKATYRVVSSLSDGTTIRTEALCTVALLDDFTEQLKMISFHYVCVQHFNILEMVFSQGARRSFDIFCKKLSIPAHRGHGYSVLACRGSSIPELRDGKFSFTSSHPNEGCALVKLVRRYAVNVSASEQMSLIKQLRERTKAAQKELRKRGVVLANKKSCRTAAEGLLALAQNGCKAAIIELNCETDFVARNDIFQYLALTLAKLALSVESSQQFSGAFPLGPESLEDFQMKLEHPKLSGERTVQTAITDVAAMMGENVKLRRGFVMSASSHGILSTYLHTSPQPGLGRIAGILSLEVEDPNASLGALQRVGSELAMHVVAAKPLFLTKELVSSDAIENEREILKSQAEATGKPQIAVEKMVEGRMRKYFEEVVLMEQKFVLNDSTNVKTLLSTLANEMGSVVKIGSFLRMEVGEGLQR</sequence>
<proteinExistence type="inferred from homology"/>
<dbReference type="AlphaFoldDB" id="A0AA89AGB7"/>
<dbReference type="HAMAP" id="MF_00050">
    <property type="entry name" value="EF_Ts"/>
    <property type="match status" value="1"/>
</dbReference>
<evidence type="ECO:0000256" key="5">
    <source>
        <dbReference type="RuleBase" id="RU000642"/>
    </source>
</evidence>
<dbReference type="EMBL" id="JAVXUP010002558">
    <property type="protein sequence ID" value="KAK3002624.1"/>
    <property type="molecule type" value="Genomic_DNA"/>
</dbReference>
<dbReference type="Proteomes" id="UP001188597">
    <property type="component" value="Unassembled WGS sequence"/>
</dbReference>
<comment type="function">
    <text evidence="4 5">Associates with the EF-Tu.GDP complex and induces the exchange of GDP to GTP. It remains bound to the aminoacyl-tRNA.EF-Tu.GTP complex up to the GTP hydrolysis stage on the ribosome.</text>
</comment>
<dbReference type="InterPro" id="IPR014039">
    <property type="entry name" value="Transl_elong_EFTs/EF1B_dimer"/>
</dbReference>
<comment type="subcellular location">
    <subcellularLocation>
        <location evidence="4">Mitochondrion</location>
    </subcellularLocation>
</comment>
<dbReference type="GO" id="GO:0005739">
    <property type="term" value="C:mitochondrion"/>
    <property type="evidence" value="ECO:0007669"/>
    <property type="project" value="UniProtKB-SubCell"/>
</dbReference>
<comment type="similarity">
    <text evidence="1 4 5">Belongs to the EF-Ts family.</text>
</comment>